<dbReference type="Proteomes" id="UP000466332">
    <property type="component" value="Unassembled WGS sequence"/>
</dbReference>
<proteinExistence type="predicted"/>
<protein>
    <recommendedName>
        <fullName evidence="2">T6SS Phospholipase effector Tle1-like catalytic domain-containing protein</fullName>
    </recommendedName>
</protein>
<evidence type="ECO:0000256" key="1">
    <source>
        <dbReference type="SAM" id="MobiDB-lite"/>
    </source>
</evidence>
<name>A0ABW9WJA8_9BURK</name>
<feature type="domain" description="T6SS Phospholipase effector Tle1-like catalytic" evidence="2">
    <location>
        <begin position="287"/>
        <end position="409"/>
    </location>
</feature>
<dbReference type="InterPro" id="IPR018712">
    <property type="entry name" value="Tle1-like_cat"/>
</dbReference>
<evidence type="ECO:0000259" key="2">
    <source>
        <dbReference type="Pfam" id="PF09994"/>
    </source>
</evidence>
<organism evidence="3 4">
    <name type="scientific">Duganella margarita</name>
    <dbReference type="NCBI Taxonomy" id="2692170"/>
    <lineage>
        <taxon>Bacteria</taxon>
        <taxon>Pseudomonadati</taxon>
        <taxon>Pseudomonadota</taxon>
        <taxon>Betaproteobacteria</taxon>
        <taxon>Burkholderiales</taxon>
        <taxon>Oxalobacteraceae</taxon>
        <taxon>Telluria group</taxon>
        <taxon>Duganella</taxon>
    </lineage>
</organism>
<feature type="compositionally biased region" description="Basic and acidic residues" evidence="1">
    <location>
        <begin position="621"/>
        <end position="634"/>
    </location>
</feature>
<accession>A0ABW9WJA8</accession>
<feature type="region of interest" description="Disordered" evidence="1">
    <location>
        <begin position="602"/>
        <end position="640"/>
    </location>
</feature>
<evidence type="ECO:0000313" key="3">
    <source>
        <dbReference type="EMBL" id="MYN41264.1"/>
    </source>
</evidence>
<reference evidence="3 4" key="1">
    <citation type="submission" date="2019-12" db="EMBL/GenBank/DDBJ databases">
        <title>Novel species isolated from a subtropical stream in China.</title>
        <authorList>
            <person name="Lu H."/>
        </authorList>
    </citation>
    <scope>NUCLEOTIDE SEQUENCE [LARGE SCALE GENOMIC DNA]</scope>
    <source>
        <strain evidence="3 4">FT109W</strain>
    </source>
</reference>
<dbReference type="EMBL" id="WWCS01000011">
    <property type="protein sequence ID" value="MYN41264.1"/>
    <property type="molecule type" value="Genomic_DNA"/>
</dbReference>
<dbReference type="PANTHER" id="PTHR33840:SF1">
    <property type="entry name" value="TLE1 PHOSPHOLIPASE DOMAIN-CONTAINING PROTEIN"/>
    <property type="match status" value="1"/>
</dbReference>
<sequence length="693" mass="78006">MSATLCPAIPENFVDAEKGTVFFSPGEMDAIDQYERREKLKDCATNLFFGFFFDGTKNNYMQGLAAKNQSNVARLYDCYPGQSVPGVLPPAMDWEVNKQNYKNFFRVYVPGVASPFTQIGDSGEGKDKDRGAAFGALGEDRIKWALIQALNNVQRFFYGDTFLIETSKIKSTMDSIELSSWQRWKMDERRIVSDPENDDRNKNTRKVFEDLLLKLHQNVKIHWPVPGATKPVKTNPGQVQKIYVSAFGFSRGAAQARAFVNWFMSLCSLDSSLSKCGSPYSLGGFPVEFDFLGLFDTVASVGIANTLGDSALLRNFDGHGAWADAEDSLRVHYGIRCLHLVSAHEVRRSFPLDSISVAHVTPANSQEVVFPGVHSDLGSGYCPREQGRGEDELGSDMLARIPLLYMYREARLAGVPFKLDLASDRVKKKFKVTSATINSLNAYLETCEFKEGQLTAIMREQGKKQILWHKARRSTGPTPLEKTASFLRATNFDKNDLASANIEFEKEIGDFEEWLGKKPKGFVPHSQKPGFGNRYENEWEEIATWWDTSEPLPPAVLDFFDNYVHDSHAWFKLKDEFPDNESDFRKKLIEWEARRTSAIIRSTRIRSGGGHGNQSQDTPEQLDKLSPEQRKAAEEYAATGEIPRMMTTGREAETFLTFTLRGGYLRFRKVYGGADNILISSNHKQGEVAKQAA</sequence>
<dbReference type="PANTHER" id="PTHR33840">
    <property type="match status" value="1"/>
</dbReference>
<gene>
    <name evidence="3" type="ORF">GTP55_18025</name>
</gene>
<keyword evidence="4" id="KW-1185">Reference proteome</keyword>
<dbReference type="RefSeq" id="WP_161046230.1">
    <property type="nucleotide sequence ID" value="NZ_WWCS01000011.1"/>
</dbReference>
<dbReference type="Pfam" id="PF09994">
    <property type="entry name" value="T6SS_Tle1-like_cat"/>
    <property type="match status" value="1"/>
</dbReference>
<evidence type="ECO:0000313" key="4">
    <source>
        <dbReference type="Proteomes" id="UP000466332"/>
    </source>
</evidence>
<comment type="caution">
    <text evidence="3">The sequence shown here is derived from an EMBL/GenBank/DDBJ whole genome shotgun (WGS) entry which is preliminary data.</text>
</comment>